<evidence type="ECO:0000313" key="1">
    <source>
        <dbReference type="EMBL" id="OLP57840.1"/>
    </source>
</evidence>
<keyword evidence="2" id="KW-1185">Reference proteome</keyword>
<name>A0A1Q9AR01_9HYPH</name>
<reference evidence="1 2" key="1">
    <citation type="submission" date="2016-09" db="EMBL/GenBank/DDBJ databases">
        <title>Rhizobium sp. nov., a novel species isolated from the rice rhizosphere.</title>
        <authorList>
            <person name="Zhao J."/>
            <person name="Zhang X."/>
        </authorList>
    </citation>
    <scope>NUCLEOTIDE SEQUENCE [LARGE SCALE GENOMIC DNA]</scope>
    <source>
        <strain evidence="1 2">1.7048</strain>
    </source>
</reference>
<dbReference type="Proteomes" id="UP000186364">
    <property type="component" value="Unassembled WGS sequence"/>
</dbReference>
<organism evidence="1 2">
    <name type="scientific">Xaviernesmea oryzae</name>
    <dbReference type="NCBI Taxonomy" id="464029"/>
    <lineage>
        <taxon>Bacteria</taxon>
        <taxon>Pseudomonadati</taxon>
        <taxon>Pseudomonadota</taxon>
        <taxon>Alphaproteobacteria</taxon>
        <taxon>Hyphomicrobiales</taxon>
        <taxon>Rhizobiaceae</taxon>
        <taxon>Rhizobium/Agrobacterium group</taxon>
        <taxon>Xaviernesmea</taxon>
    </lineage>
</organism>
<gene>
    <name evidence="1" type="ORF">BJF93_13395</name>
</gene>
<dbReference type="EMBL" id="MKIP01000059">
    <property type="protein sequence ID" value="OLP57840.1"/>
    <property type="molecule type" value="Genomic_DNA"/>
</dbReference>
<dbReference type="AlphaFoldDB" id="A0A1Q9AR01"/>
<sequence>MHPASWIRFRDILDRDLIPAQLLALRVLLQWLSARPKGPRAGSTAMAVRGAVGMITARRAGWRPAAAGMLC</sequence>
<protein>
    <submittedName>
        <fullName evidence="1">Uncharacterized protein</fullName>
    </submittedName>
</protein>
<evidence type="ECO:0000313" key="2">
    <source>
        <dbReference type="Proteomes" id="UP000186364"/>
    </source>
</evidence>
<accession>A0A1Q9AR01</accession>
<comment type="caution">
    <text evidence="1">The sequence shown here is derived from an EMBL/GenBank/DDBJ whole genome shotgun (WGS) entry which is preliminary data.</text>
</comment>
<proteinExistence type="predicted"/>